<dbReference type="Proteomes" id="UP001222027">
    <property type="component" value="Unassembled WGS sequence"/>
</dbReference>
<dbReference type="AlphaFoldDB" id="A0AAV8RH98"/>
<protein>
    <submittedName>
        <fullName evidence="1">Uncharacterized protein</fullName>
    </submittedName>
</protein>
<dbReference type="PANTHER" id="PTHR33090">
    <property type="entry name" value="DUF3774 DOMAIN PROTEIN-RELATED"/>
    <property type="match status" value="1"/>
</dbReference>
<accession>A0AAV8RH98</accession>
<organism evidence="1 2">
    <name type="scientific">Ensete ventricosum</name>
    <name type="common">Abyssinian banana</name>
    <name type="synonym">Musa ensete</name>
    <dbReference type="NCBI Taxonomy" id="4639"/>
    <lineage>
        <taxon>Eukaryota</taxon>
        <taxon>Viridiplantae</taxon>
        <taxon>Streptophyta</taxon>
        <taxon>Embryophyta</taxon>
        <taxon>Tracheophyta</taxon>
        <taxon>Spermatophyta</taxon>
        <taxon>Magnoliopsida</taxon>
        <taxon>Liliopsida</taxon>
        <taxon>Zingiberales</taxon>
        <taxon>Musaceae</taxon>
        <taxon>Ensete</taxon>
    </lineage>
</organism>
<comment type="caution">
    <text evidence="1">The sequence shown here is derived from an EMBL/GenBank/DDBJ whole genome shotgun (WGS) entry which is preliminary data.</text>
</comment>
<gene>
    <name evidence="1" type="ORF">OPV22_004907</name>
</gene>
<sequence length="80" mass="9103">MGSRAGNSLVVAAKVATVEAPKDQAELYRWNHAMWSLQQQEKDNMGVEQWRTGGESCAERAKRMEASLNKVMYWDCWGPK</sequence>
<evidence type="ECO:0000313" key="2">
    <source>
        <dbReference type="Proteomes" id="UP001222027"/>
    </source>
</evidence>
<keyword evidence="2" id="KW-1185">Reference proteome</keyword>
<dbReference type="Pfam" id="PF12609">
    <property type="entry name" value="DUF3774"/>
    <property type="match status" value="1"/>
</dbReference>
<reference evidence="1 2" key="1">
    <citation type="submission" date="2022-12" db="EMBL/GenBank/DDBJ databases">
        <title>Chromosome-scale assembly of the Ensete ventricosum genome.</title>
        <authorList>
            <person name="Dussert Y."/>
            <person name="Stocks J."/>
            <person name="Wendawek A."/>
            <person name="Woldeyes F."/>
            <person name="Nichols R.A."/>
            <person name="Borrell J.S."/>
        </authorList>
    </citation>
    <scope>NUCLEOTIDE SEQUENCE [LARGE SCALE GENOMIC DNA]</scope>
    <source>
        <strain evidence="2">cv. Maze</strain>
        <tissue evidence="1">Seeds</tissue>
    </source>
</reference>
<name>A0AAV8RH98_ENSVE</name>
<proteinExistence type="predicted"/>
<dbReference type="EMBL" id="JAQQAF010000002">
    <property type="protein sequence ID" value="KAJ8504021.1"/>
    <property type="molecule type" value="Genomic_DNA"/>
</dbReference>
<dbReference type="InterPro" id="IPR022251">
    <property type="entry name" value="DUF3774_wound-induced"/>
</dbReference>
<evidence type="ECO:0000313" key="1">
    <source>
        <dbReference type="EMBL" id="KAJ8504021.1"/>
    </source>
</evidence>